<evidence type="ECO:0000256" key="5">
    <source>
        <dbReference type="ARBA" id="ARBA00022734"/>
    </source>
</evidence>
<dbReference type="HOGENOM" id="CLU_2717769_0_0_5"/>
<evidence type="ECO:0000256" key="4">
    <source>
        <dbReference type="ARBA" id="ARBA00022475"/>
    </source>
</evidence>
<dbReference type="EMBL" id="CP003811">
    <property type="protein sequence ID" value="AIQ93981.1"/>
    <property type="molecule type" value="Genomic_DNA"/>
</dbReference>
<gene>
    <name evidence="7" type="ORF">MOC_6226</name>
</gene>
<dbReference type="Pfam" id="PF07886">
    <property type="entry name" value="BA14K"/>
    <property type="match status" value="1"/>
</dbReference>
<evidence type="ECO:0000313" key="7">
    <source>
        <dbReference type="EMBL" id="AIQ93981.1"/>
    </source>
</evidence>
<dbReference type="GO" id="GO:0030246">
    <property type="term" value="F:carbohydrate binding"/>
    <property type="evidence" value="ECO:0007669"/>
    <property type="project" value="UniProtKB-KW"/>
</dbReference>
<evidence type="ECO:0000256" key="6">
    <source>
        <dbReference type="ARBA" id="ARBA00025321"/>
    </source>
</evidence>
<evidence type="ECO:0000256" key="2">
    <source>
        <dbReference type="ARBA" id="ARBA00010270"/>
    </source>
</evidence>
<evidence type="ECO:0000256" key="3">
    <source>
        <dbReference type="ARBA" id="ARBA00020552"/>
    </source>
</evidence>
<dbReference type="Proteomes" id="UP000029492">
    <property type="component" value="Chromosome"/>
</dbReference>
<dbReference type="InterPro" id="IPR012413">
    <property type="entry name" value="BA14K"/>
</dbReference>
<dbReference type="AlphaFoldDB" id="A0A089P166"/>
<evidence type="ECO:0000313" key="8">
    <source>
        <dbReference type="Proteomes" id="UP000029492"/>
    </source>
</evidence>
<accession>A0A089P166</accession>
<dbReference type="GO" id="GO:0016020">
    <property type="term" value="C:membrane"/>
    <property type="evidence" value="ECO:0007669"/>
    <property type="project" value="UniProtKB-SubCell"/>
</dbReference>
<keyword evidence="8" id="KW-1185">Reference proteome</keyword>
<protein>
    <recommendedName>
        <fullName evidence="3">Lectin-like protein BA14k</fullName>
    </recommendedName>
</protein>
<evidence type="ECO:0000256" key="1">
    <source>
        <dbReference type="ARBA" id="ARBA00004167"/>
    </source>
</evidence>
<name>A0A089P166_9HYPH</name>
<keyword evidence="4" id="KW-0472">Membrane</keyword>
<reference evidence="7 8" key="1">
    <citation type="journal article" date="2014" name="PLoS ONE">
        <title>Genome Information of Methylobacterium oryzae, a Plant-Probiotic Methylotroph in the Phyllosphere.</title>
        <authorList>
            <person name="Kwak M.J."/>
            <person name="Jeong H."/>
            <person name="Madhaiyan M."/>
            <person name="Lee Y."/>
            <person name="Sa T.M."/>
            <person name="Oh T.K."/>
            <person name="Kim J.F."/>
        </authorList>
    </citation>
    <scope>NUCLEOTIDE SEQUENCE [LARGE SCALE GENOMIC DNA]</scope>
    <source>
        <strain evidence="7 8">CBMB20</strain>
    </source>
</reference>
<keyword evidence="4" id="KW-1003">Cell membrane</keyword>
<comment type="subcellular location">
    <subcellularLocation>
        <location evidence="1">Membrane</location>
        <topology evidence="1">Single-pass membrane protein</topology>
    </subcellularLocation>
</comment>
<dbReference type="KEGG" id="mor:MOC_6226"/>
<comment type="function">
    <text evidence="6">Has immunoglobulin-binding and hemagglutination properties, and can bind to mannose. Essential for virulence. May be involved in LPS biosynthesis or polysaccharide transport.</text>
</comment>
<keyword evidence="5" id="KW-0430">Lectin</keyword>
<proteinExistence type="inferred from homology"/>
<organism evidence="7 8">
    <name type="scientific">Methylobacterium oryzae CBMB20</name>
    <dbReference type="NCBI Taxonomy" id="693986"/>
    <lineage>
        <taxon>Bacteria</taxon>
        <taxon>Pseudomonadati</taxon>
        <taxon>Pseudomonadota</taxon>
        <taxon>Alphaproteobacteria</taxon>
        <taxon>Hyphomicrobiales</taxon>
        <taxon>Methylobacteriaceae</taxon>
        <taxon>Methylobacterium</taxon>
    </lineage>
</organism>
<sequence length="72" mass="8106">MGGLYGGYGYPGYGYGYDVGYGGGYAPVTYGYDDVDSDRTIGDDRYCARRFRSYDPQTGTYLGRDGRRHRCR</sequence>
<comment type="similarity">
    <text evidence="2">Belongs to the BA14k family.</text>
</comment>